<accession>A0A4U3MRC9</accession>
<dbReference type="SUPFAM" id="SSF54909">
    <property type="entry name" value="Dimeric alpha+beta barrel"/>
    <property type="match status" value="1"/>
</dbReference>
<organism evidence="2 3">
    <name type="scientific">Herbidospora galbida</name>
    <dbReference type="NCBI Taxonomy" id="2575442"/>
    <lineage>
        <taxon>Bacteria</taxon>
        <taxon>Bacillati</taxon>
        <taxon>Actinomycetota</taxon>
        <taxon>Actinomycetes</taxon>
        <taxon>Streptosporangiales</taxon>
        <taxon>Streptosporangiaceae</taxon>
        <taxon>Herbidospora</taxon>
    </lineage>
</organism>
<dbReference type="PANTHER" id="PTHR41521">
    <property type="match status" value="1"/>
</dbReference>
<evidence type="ECO:0000259" key="1">
    <source>
        <dbReference type="Pfam" id="PF07045"/>
    </source>
</evidence>
<comment type="caution">
    <text evidence="2">The sequence shown here is derived from an EMBL/GenBank/DDBJ whole genome shotgun (WGS) entry which is preliminary data.</text>
</comment>
<dbReference type="AlphaFoldDB" id="A0A4U3MRC9"/>
<name>A0A4U3MRC9_9ACTN</name>
<evidence type="ECO:0000313" key="3">
    <source>
        <dbReference type="Proteomes" id="UP000308705"/>
    </source>
</evidence>
<dbReference type="InterPro" id="IPR011008">
    <property type="entry name" value="Dimeric_a/b-barrel"/>
</dbReference>
<protein>
    <submittedName>
        <fullName evidence="2">DUF1330 domain-containing protein</fullName>
    </submittedName>
</protein>
<dbReference type="Gene3D" id="3.30.70.100">
    <property type="match status" value="1"/>
</dbReference>
<gene>
    <name evidence="2" type="ORF">FDA94_01195</name>
</gene>
<keyword evidence="3" id="KW-1185">Reference proteome</keyword>
<dbReference type="OrthoDB" id="9806380at2"/>
<dbReference type="EMBL" id="SZQA01000001">
    <property type="protein sequence ID" value="TKK91432.1"/>
    <property type="molecule type" value="Genomic_DNA"/>
</dbReference>
<evidence type="ECO:0000313" key="2">
    <source>
        <dbReference type="EMBL" id="TKK91432.1"/>
    </source>
</evidence>
<proteinExistence type="predicted"/>
<reference evidence="2 3" key="1">
    <citation type="submission" date="2019-04" db="EMBL/GenBank/DDBJ databases">
        <title>Herbidospora sp. NEAU-GS14.nov., a novel actinomycete isolated from soil.</title>
        <authorList>
            <person name="Han L."/>
        </authorList>
    </citation>
    <scope>NUCLEOTIDE SEQUENCE [LARGE SCALE GENOMIC DNA]</scope>
    <source>
        <strain evidence="2 3">NEAU-GS14</strain>
    </source>
</reference>
<feature type="domain" description="DUF1330" evidence="1">
    <location>
        <begin position="4"/>
        <end position="94"/>
    </location>
</feature>
<sequence>MSTYLINHLRIPGDVPNEQGLSYLEQVEATVEPFGGKWLANGTADAIEGSWPGLVVLMEFPDRAAAEAWYRSPEYQAILPLRVRNAISDIVLIDSLPPGYTVKGFAQEVRAAVAAAAGASE</sequence>
<dbReference type="Proteomes" id="UP000308705">
    <property type="component" value="Unassembled WGS sequence"/>
</dbReference>
<dbReference type="Pfam" id="PF07045">
    <property type="entry name" value="DUF1330"/>
    <property type="match status" value="1"/>
</dbReference>
<dbReference type="InterPro" id="IPR010753">
    <property type="entry name" value="DUF1330"/>
</dbReference>
<dbReference type="PANTHER" id="PTHR41521:SF4">
    <property type="entry name" value="BLR0684 PROTEIN"/>
    <property type="match status" value="1"/>
</dbReference>
<dbReference type="RefSeq" id="WP_137245120.1">
    <property type="nucleotide sequence ID" value="NZ_SZQA01000001.1"/>
</dbReference>